<name>A0A955IAD0_9BACT</name>
<dbReference type="SUPFAM" id="SSF54106">
    <property type="entry name" value="LysM domain"/>
    <property type="match status" value="2"/>
</dbReference>
<dbReference type="PANTHER" id="PTHR21666:SF270">
    <property type="entry name" value="MUREIN HYDROLASE ACTIVATOR ENVC"/>
    <property type="match status" value="1"/>
</dbReference>
<dbReference type="EMBL" id="JAGQLL010000005">
    <property type="protein sequence ID" value="MCA9379613.1"/>
    <property type="molecule type" value="Genomic_DNA"/>
</dbReference>
<protein>
    <submittedName>
        <fullName evidence="3">Peptidoglycan DD-metalloendopeptidase family protein</fullName>
    </submittedName>
</protein>
<gene>
    <name evidence="3" type="ORF">KC675_00355</name>
</gene>
<dbReference type="Gene3D" id="3.10.350.10">
    <property type="entry name" value="LysM domain"/>
    <property type="match status" value="2"/>
</dbReference>
<feature type="transmembrane region" description="Helical" evidence="1">
    <location>
        <begin position="34"/>
        <end position="51"/>
    </location>
</feature>
<dbReference type="Pfam" id="PF01476">
    <property type="entry name" value="LysM"/>
    <property type="match status" value="2"/>
</dbReference>
<reference evidence="3" key="2">
    <citation type="journal article" date="2021" name="Microbiome">
        <title>Successional dynamics and alternative stable states in a saline activated sludge microbial community over 9 years.</title>
        <authorList>
            <person name="Wang Y."/>
            <person name="Ye J."/>
            <person name="Ju F."/>
            <person name="Liu L."/>
            <person name="Boyd J.A."/>
            <person name="Deng Y."/>
            <person name="Parks D.H."/>
            <person name="Jiang X."/>
            <person name="Yin X."/>
            <person name="Woodcroft B.J."/>
            <person name="Tyson G.W."/>
            <person name="Hugenholtz P."/>
            <person name="Polz M.F."/>
            <person name="Zhang T."/>
        </authorList>
    </citation>
    <scope>NUCLEOTIDE SEQUENCE</scope>
    <source>
        <strain evidence="3">HKST-UBA15</strain>
    </source>
</reference>
<feature type="transmembrane region" description="Helical" evidence="1">
    <location>
        <begin position="72"/>
        <end position="90"/>
    </location>
</feature>
<dbReference type="PANTHER" id="PTHR21666">
    <property type="entry name" value="PEPTIDASE-RELATED"/>
    <property type="match status" value="1"/>
</dbReference>
<reference evidence="3" key="1">
    <citation type="submission" date="2020-04" db="EMBL/GenBank/DDBJ databases">
        <authorList>
            <person name="Zhang T."/>
        </authorList>
    </citation>
    <scope>NUCLEOTIDE SEQUENCE</scope>
    <source>
        <strain evidence="3">HKST-UBA15</strain>
    </source>
</reference>
<accession>A0A955IAD0</accession>
<dbReference type="PROSITE" id="PS51782">
    <property type="entry name" value="LYSM"/>
    <property type="match status" value="2"/>
</dbReference>
<proteinExistence type="predicted"/>
<feature type="domain" description="LysM" evidence="2">
    <location>
        <begin position="188"/>
        <end position="235"/>
    </location>
</feature>
<dbReference type="GO" id="GO:0004222">
    <property type="term" value="F:metalloendopeptidase activity"/>
    <property type="evidence" value="ECO:0007669"/>
    <property type="project" value="TreeGrafter"/>
</dbReference>
<dbReference type="AlphaFoldDB" id="A0A955IAD0"/>
<keyword evidence="1" id="KW-0472">Membrane</keyword>
<evidence type="ECO:0000256" key="1">
    <source>
        <dbReference type="SAM" id="Phobius"/>
    </source>
</evidence>
<dbReference type="Proteomes" id="UP000745577">
    <property type="component" value="Unassembled WGS sequence"/>
</dbReference>
<dbReference type="SUPFAM" id="SSF51261">
    <property type="entry name" value="Duplicated hybrid motif"/>
    <property type="match status" value="1"/>
</dbReference>
<keyword evidence="1" id="KW-0812">Transmembrane</keyword>
<dbReference type="CDD" id="cd00118">
    <property type="entry name" value="LysM"/>
    <property type="match status" value="2"/>
</dbReference>
<keyword evidence="1" id="KW-1133">Transmembrane helix</keyword>
<evidence type="ECO:0000313" key="4">
    <source>
        <dbReference type="Proteomes" id="UP000745577"/>
    </source>
</evidence>
<feature type="domain" description="LysM" evidence="2">
    <location>
        <begin position="139"/>
        <end position="182"/>
    </location>
</feature>
<comment type="caution">
    <text evidence="3">The sequence shown here is derived from an EMBL/GenBank/DDBJ whole genome shotgun (WGS) entry which is preliminary data.</text>
</comment>
<dbReference type="SMART" id="SM00257">
    <property type="entry name" value="LysM"/>
    <property type="match status" value="2"/>
</dbReference>
<evidence type="ECO:0000313" key="3">
    <source>
        <dbReference type="EMBL" id="MCA9379613.1"/>
    </source>
</evidence>
<organism evidence="3 4">
    <name type="scientific">Candidatus Dojkabacteria bacterium</name>
    <dbReference type="NCBI Taxonomy" id="2099670"/>
    <lineage>
        <taxon>Bacteria</taxon>
        <taxon>Candidatus Dojkabacteria</taxon>
    </lineage>
</organism>
<dbReference type="InterPro" id="IPR050570">
    <property type="entry name" value="Cell_wall_metabolism_enzyme"/>
</dbReference>
<dbReference type="InterPro" id="IPR011055">
    <property type="entry name" value="Dup_hybrid_motif"/>
</dbReference>
<sequence>MTNSNLSSDTLKVSSIKPNFFRNLIGYVKTRTRQLVFFSYVFGIYMIDLLLDLKTWSIRRMFWGRSSFYRTSFHLTISIITIVALISGVSSRLNIISANDTQGLDLTSGVIGRQDIFSQSGTAESISSVSEDEVDYRIFRHKVQEGETLSQISELYGISSNSIRWANQLSSDSIKVGQVIRIPEIDGAFVKVRAGDTLESIAAKNSGNVADILDLNSNIIDYRNPVLTEGMEIFIPGGEIPLPTPTKRPYVYAYQPRVNTNPAPPATTVNIPSGSFIHPLLNCGGWSWSRGYSSWHRGADMARNGGCWINAAASGTVIRAQWGSGGEGNHVVIDHGNGIWTRYYHGTNNYAVRVGDRVSAGQSILYMGNTGYSFGTHLHFEIVVNGVRVNPESYLRLR</sequence>
<evidence type="ECO:0000259" key="2">
    <source>
        <dbReference type="PROSITE" id="PS51782"/>
    </source>
</evidence>
<dbReference type="CDD" id="cd12797">
    <property type="entry name" value="M23_peptidase"/>
    <property type="match status" value="1"/>
</dbReference>
<dbReference type="Pfam" id="PF01551">
    <property type="entry name" value="Peptidase_M23"/>
    <property type="match status" value="1"/>
</dbReference>
<dbReference type="InterPro" id="IPR016047">
    <property type="entry name" value="M23ase_b-sheet_dom"/>
</dbReference>
<dbReference type="Gene3D" id="2.70.70.10">
    <property type="entry name" value="Glucose Permease (Domain IIA)"/>
    <property type="match status" value="1"/>
</dbReference>
<dbReference type="InterPro" id="IPR018392">
    <property type="entry name" value="LysM"/>
</dbReference>
<dbReference type="InterPro" id="IPR036779">
    <property type="entry name" value="LysM_dom_sf"/>
</dbReference>